<evidence type="ECO:0000256" key="1">
    <source>
        <dbReference type="ARBA" id="ARBA00001933"/>
    </source>
</evidence>
<proteinExistence type="inferred from homology"/>
<keyword evidence="10" id="KW-1185">Reference proteome</keyword>
<dbReference type="RefSeq" id="WP_021726028.1">
    <property type="nucleotide sequence ID" value="NZ_AWEZ01000045.1"/>
</dbReference>
<gene>
    <name evidence="9" type="ORF">HMPREF1316_0012</name>
</gene>
<dbReference type="InterPro" id="IPR009006">
    <property type="entry name" value="Ala_racemase/Decarboxylase_C"/>
</dbReference>
<dbReference type="PANTHER" id="PTHR43727:SF2">
    <property type="entry name" value="GROUP IV DECARBOXYLASE"/>
    <property type="match status" value="1"/>
</dbReference>
<dbReference type="Pfam" id="PF02784">
    <property type="entry name" value="Orn_Arg_deC_N"/>
    <property type="match status" value="1"/>
</dbReference>
<feature type="domain" description="Orn/DAP/Arg decarboxylase 2 N-terminal" evidence="8">
    <location>
        <begin position="32"/>
        <end position="284"/>
    </location>
</feature>
<comment type="cofactor">
    <cofactor evidence="1 5">
        <name>pyridoxal 5'-phosphate</name>
        <dbReference type="ChEBI" id="CHEBI:597326"/>
    </cofactor>
</comment>
<dbReference type="GO" id="GO:0008836">
    <property type="term" value="F:diaminopimelate decarboxylase activity"/>
    <property type="evidence" value="ECO:0007669"/>
    <property type="project" value="InterPro"/>
</dbReference>
<dbReference type="FunFam" id="3.20.20.10:FF:000003">
    <property type="entry name" value="Diaminopimelate decarboxylase"/>
    <property type="match status" value="1"/>
</dbReference>
<sequence length="434" mass="47155">MSHKVPFASVGQLEAIAARYPTPFYLYDEAGIRANAARVREAFSWSPGFCEYFAVKATPNPAIIDLVTADGWGVDVSSETELLLVEAMGITGGHIMFSSNDTPTGEFEHALRLGATINLDDITHVEALDAAVEAVGCAYPATVSLRVNPGGSFAFANGIFGAPEDAKFGLTEVQLLAAARMLAERGVTELGIHALLASNTLGMGYYPALARTLFGLAVRVRRECGITVGFVNLSGGVGISYRPQDEDNDILAIGAAVHQAFDELLVPAGMGDVRLACELGRFMTGPYGALVTRVIHTKDTYHHYLGVDACAANLMRPMLYDAYHHITVMGKEDEPACRRYDVVGMLCENADRLANDRPLPEVEVGDLLYIHDVGAHGHSMGYNYNGRLRSAELLLKEDDRVELIRRAETPADYFSTLDVLPVYERLPTRTPMRP</sequence>
<comment type="similarity">
    <text evidence="6">Belongs to the Orn/Lys/Arg decarboxylase class-II family.</text>
</comment>
<dbReference type="InterPro" id="IPR022643">
    <property type="entry name" value="De-COase2_C"/>
</dbReference>
<evidence type="ECO:0000313" key="10">
    <source>
        <dbReference type="Proteomes" id="UP000016638"/>
    </source>
</evidence>
<dbReference type="PATRIC" id="fig|1125712.3.peg.1149"/>
<dbReference type="Pfam" id="PF00278">
    <property type="entry name" value="Orn_DAP_Arg_deC"/>
    <property type="match status" value="1"/>
</dbReference>
<dbReference type="AlphaFoldDB" id="U2T531"/>
<evidence type="ECO:0000256" key="6">
    <source>
        <dbReference type="RuleBase" id="RU003737"/>
    </source>
</evidence>
<evidence type="ECO:0000259" key="8">
    <source>
        <dbReference type="Pfam" id="PF02784"/>
    </source>
</evidence>
<evidence type="ECO:0000313" key="9">
    <source>
        <dbReference type="EMBL" id="ERL08159.1"/>
    </source>
</evidence>
<evidence type="ECO:0000256" key="3">
    <source>
        <dbReference type="ARBA" id="ARBA00022898"/>
    </source>
</evidence>
<feature type="domain" description="Orn/DAP/Arg decarboxylase 2 C-terminal" evidence="7">
    <location>
        <begin position="24"/>
        <end position="374"/>
    </location>
</feature>
<dbReference type="SUPFAM" id="SSF51419">
    <property type="entry name" value="PLP-binding barrel"/>
    <property type="match status" value="1"/>
</dbReference>
<dbReference type="InterPro" id="IPR022644">
    <property type="entry name" value="De-COase2_N"/>
</dbReference>
<keyword evidence="4" id="KW-0456">Lyase</keyword>
<dbReference type="Gene3D" id="2.40.37.10">
    <property type="entry name" value="Lyase, Ornithine Decarboxylase, Chain A, domain 1"/>
    <property type="match status" value="1"/>
</dbReference>
<dbReference type="InterPro" id="IPR002986">
    <property type="entry name" value="DAP_deCOOHase_LysA"/>
</dbReference>
<dbReference type="eggNOG" id="COG0019">
    <property type="taxonomic scope" value="Bacteria"/>
</dbReference>
<evidence type="ECO:0000256" key="4">
    <source>
        <dbReference type="ARBA" id="ARBA00023239"/>
    </source>
</evidence>
<dbReference type="OrthoDB" id="9802241at2"/>
<protein>
    <submittedName>
        <fullName evidence="9">Putative diaminopimelate decarboxylase</fullName>
    </submittedName>
</protein>
<dbReference type="InterPro" id="IPR029066">
    <property type="entry name" value="PLP-binding_barrel"/>
</dbReference>
<dbReference type="InterPro" id="IPR000183">
    <property type="entry name" value="Orn/DAP/Arg_de-COase"/>
</dbReference>
<dbReference type="CDD" id="cd06828">
    <property type="entry name" value="PLPDE_III_DapDC"/>
    <property type="match status" value="1"/>
</dbReference>
<dbReference type="STRING" id="1125712.HMPREF1316_0012"/>
<dbReference type="PANTHER" id="PTHR43727">
    <property type="entry name" value="DIAMINOPIMELATE DECARBOXYLASE"/>
    <property type="match status" value="1"/>
</dbReference>
<keyword evidence="3 5" id="KW-0663">Pyridoxal phosphate</keyword>
<organism evidence="9 10">
    <name type="scientific">Olsenella profusa F0195</name>
    <dbReference type="NCBI Taxonomy" id="1125712"/>
    <lineage>
        <taxon>Bacteria</taxon>
        <taxon>Bacillati</taxon>
        <taxon>Actinomycetota</taxon>
        <taxon>Coriobacteriia</taxon>
        <taxon>Coriobacteriales</taxon>
        <taxon>Atopobiaceae</taxon>
        <taxon>Olsenella</taxon>
    </lineage>
</organism>
<dbReference type="PRINTS" id="PR01179">
    <property type="entry name" value="ODADCRBXLASE"/>
</dbReference>
<evidence type="ECO:0000259" key="7">
    <source>
        <dbReference type="Pfam" id="PF00278"/>
    </source>
</evidence>
<evidence type="ECO:0000256" key="5">
    <source>
        <dbReference type="PIRSR" id="PIRSR600183-50"/>
    </source>
</evidence>
<dbReference type="GO" id="GO:0009089">
    <property type="term" value="P:lysine biosynthetic process via diaminopimelate"/>
    <property type="evidence" value="ECO:0007669"/>
    <property type="project" value="InterPro"/>
</dbReference>
<dbReference type="Proteomes" id="UP000016638">
    <property type="component" value="Unassembled WGS sequence"/>
</dbReference>
<feature type="active site" description="Proton donor" evidence="5">
    <location>
        <position position="347"/>
    </location>
</feature>
<evidence type="ECO:0000256" key="2">
    <source>
        <dbReference type="ARBA" id="ARBA00022793"/>
    </source>
</evidence>
<reference evidence="9 10" key="1">
    <citation type="submission" date="2013-08" db="EMBL/GenBank/DDBJ databases">
        <authorList>
            <person name="Durkin A.S."/>
            <person name="Haft D.R."/>
            <person name="McCorrison J."/>
            <person name="Torralba M."/>
            <person name="Gillis M."/>
            <person name="Haft D.H."/>
            <person name="Methe B."/>
            <person name="Sutton G."/>
            <person name="Nelson K.E."/>
        </authorList>
    </citation>
    <scope>NUCLEOTIDE SEQUENCE [LARGE SCALE GENOMIC DNA]</scope>
    <source>
        <strain evidence="9 10">F0195</strain>
    </source>
</reference>
<dbReference type="SUPFAM" id="SSF50621">
    <property type="entry name" value="Alanine racemase C-terminal domain-like"/>
    <property type="match status" value="1"/>
</dbReference>
<feature type="modified residue" description="N6-(pyridoxal phosphate)lysine" evidence="5">
    <location>
        <position position="56"/>
    </location>
</feature>
<keyword evidence="2" id="KW-0210">Decarboxylase</keyword>
<comment type="caution">
    <text evidence="9">The sequence shown here is derived from an EMBL/GenBank/DDBJ whole genome shotgun (WGS) entry which is preliminary data.</text>
</comment>
<accession>U2T531</accession>
<dbReference type="EMBL" id="AWEZ01000045">
    <property type="protein sequence ID" value="ERL08159.1"/>
    <property type="molecule type" value="Genomic_DNA"/>
</dbReference>
<name>U2T531_9ACTN</name>
<dbReference type="Gene3D" id="3.20.20.10">
    <property type="entry name" value="Alanine racemase"/>
    <property type="match status" value="1"/>
</dbReference>
<dbReference type="PRINTS" id="PR01181">
    <property type="entry name" value="DAPDCRBXLASE"/>
</dbReference>